<protein>
    <submittedName>
        <fullName evidence="2">Uncharacterized protein</fullName>
    </submittedName>
</protein>
<dbReference type="Proteomes" id="UP000887565">
    <property type="component" value="Unplaced"/>
</dbReference>
<evidence type="ECO:0000313" key="1">
    <source>
        <dbReference type="Proteomes" id="UP000887565"/>
    </source>
</evidence>
<dbReference type="WBParaSite" id="nRc.2.0.1.t19617-RA">
    <property type="protein sequence ID" value="nRc.2.0.1.t19617-RA"/>
    <property type="gene ID" value="nRc.2.0.1.g19617"/>
</dbReference>
<proteinExistence type="predicted"/>
<sequence length="151" mass="16377">MGWGGRVEDGGSRDQFGIGWKRPLVAVAKLTPINNQMAWRFGGQPILRSAYQIEPISELYLGDGIFRRGGHPSDGYVDSLSNLLFVCLCNFTSGVDGLKLPDGSTINSSEKIVRVNDKFPLGSSFGCICGGVLENKSLIRGVLARLKVFLI</sequence>
<evidence type="ECO:0000313" key="2">
    <source>
        <dbReference type="WBParaSite" id="nRc.2.0.1.t19617-RA"/>
    </source>
</evidence>
<keyword evidence="1" id="KW-1185">Reference proteome</keyword>
<organism evidence="1 2">
    <name type="scientific">Romanomermis culicivorax</name>
    <name type="common">Nematode worm</name>
    <dbReference type="NCBI Taxonomy" id="13658"/>
    <lineage>
        <taxon>Eukaryota</taxon>
        <taxon>Metazoa</taxon>
        <taxon>Ecdysozoa</taxon>
        <taxon>Nematoda</taxon>
        <taxon>Enoplea</taxon>
        <taxon>Dorylaimia</taxon>
        <taxon>Mermithida</taxon>
        <taxon>Mermithoidea</taxon>
        <taxon>Mermithidae</taxon>
        <taxon>Romanomermis</taxon>
    </lineage>
</organism>
<dbReference type="AlphaFoldDB" id="A0A915J1P3"/>
<reference evidence="2" key="1">
    <citation type="submission" date="2022-11" db="UniProtKB">
        <authorList>
            <consortium name="WormBaseParasite"/>
        </authorList>
    </citation>
    <scope>IDENTIFICATION</scope>
</reference>
<accession>A0A915J1P3</accession>
<name>A0A915J1P3_ROMCU</name>